<dbReference type="PaxDb" id="8355-A0A1L8GKL1"/>
<dbReference type="GO" id="GO:0004672">
    <property type="term" value="F:protein kinase activity"/>
    <property type="evidence" value="ECO:0000318"/>
    <property type="project" value="GO_Central"/>
</dbReference>
<dbReference type="InterPro" id="IPR001245">
    <property type="entry name" value="Ser-Thr/Tyr_kinase_cat_dom"/>
</dbReference>
<evidence type="ECO:0000313" key="2">
    <source>
        <dbReference type="RefSeq" id="XP_041446066.1"/>
    </source>
</evidence>
<dbReference type="PROSITE" id="PS50209">
    <property type="entry name" value="CARD"/>
    <property type="match status" value="1"/>
</dbReference>
<organism evidence="1 2">
    <name type="scientific">Xenopus laevis</name>
    <name type="common">African clawed frog</name>
    <dbReference type="NCBI Taxonomy" id="8355"/>
    <lineage>
        <taxon>Eukaryota</taxon>
        <taxon>Metazoa</taxon>
        <taxon>Chordata</taxon>
        <taxon>Craniata</taxon>
        <taxon>Vertebrata</taxon>
        <taxon>Euteleostomi</taxon>
        <taxon>Amphibia</taxon>
        <taxon>Batrachia</taxon>
        <taxon>Anura</taxon>
        <taxon>Pipoidea</taxon>
        <taxon>Pipidae</taxon>
        <taxon>Xenopodinae</taxon>
        <taxon>Xenopus</taxon>
        <taxon>Xenopus</taxon>
    </lineage>
</organism>
<dbReference type="RefSeq" id="XP_041446066.1">
    <property type="nucleotide sequence ID" value="XM_041590132.1"/>
</dbReference>
<sequence length="495" mass="56306">MSGSVPVVTWKNLKTVQMVQMGSKLVYKAAYGPTGHIVFLKLLPYTGMNEREIQEILSKMEFIGQLKSERLVQIFGVYKSPNTFGILTDWMENGSLHSFIHQRELYPVLPVCVCVRILSDIAEGLHYLHNLPCPVMHRTLKPSNIHLDAKYHAKISKYGLLRMQTSFLPTSEGGNKDDEDSIVYLSPDRLKSAVPTLADDTYSFGIIAWEMFSRKVPFQDISNSLKLATCISRGLRPQPNLELLLNAENIQSARLEDLTQFVNFCWHQDPHMRPSMTVCFNHFQRVLQNFSSDMIQKSVDCLIRNKERAEQTLPTSAQEFDIRFLDISCSVSNSKSVQRSRAQSVPDESQALLFKGLEHPREQRSASLPATGKYSPITHFLPTIECQNPDRSHCYRWSQRINIHSASKGFYKSESCAEILIKNRESILNGVTEGQLNKILDIMRSSKVLSRGDYENINSKMTLTERARECLDMCCGKGEEASRAILETLGCYRFS</sequence>
<dbReference type="PANTHER" id="PTHR44329:SF143">
    <property type="entry name" value="RECEPTOR INTERACTING SERINE_THREONINE KINASE 2"/>
    <property type="match status" value="1"/>
</dbReference>
<dbReference type="OMA" id="HCMTEGR"/>
<protein>
    <submittedName>
        <fullName evidence="2">Receptor-interacting serine/threonine-protein kinase 2-like isoform X1</fullName>
    </submittedName>
</protein>
<dbReference type="Gene3D" id="1.10.533.10">
    <property type="entry name" value="Death Domain, Fas"/>
    <property type="match status" value="1"/>
</dbReference>
<gene>
    <name evidence="2" type="primary">LOC108713996</name>
</gene>
<dbReference type="InterPro" id="IPR001315">
    <property type="entry name" value="CARD"/>
</dbReference>
<dbReference type="GO" id="GO:0005737">
    <property type="term" value="C:cytoplasm"/>
    <property type="evidence" value="ECO:0000318"/>
    <property type="project" value="GO_Central"/>
</dbReference>
<dbReference type="Pfam" id="PF00619">
    <property type="entry name" value="CARD"/>
    <property type="match status" value="1"/>
</dbReference>
<dbReference type="SUPFAM" id="SSF56112">
    <property type="entry name" value="Protein kinase-like (PK-like)"/>
    <property type="match status" value="1"/>
</dbReference>
<dbReference type="InterPro" id="IPR011029">
    <property type="entry name" value="DEATH-like_dom_sf"/>
</dbReference>
<dbReference type="STRING" id="8355.A0A1L8GKL1"/>
<dbReference type="Gene3D" id="1.10.510.10">
    <property type="entry name" value="Transferase(Phosphotransferase) domain 1"/>
    <property type="match status" value="1"/>
</dbReference>
<dbReference type="GO" id="GO:0005524">
    <property type="term" value="F:ATP binding"/>
    <property type="evidence" value="ECO:0007669"/>
    <property type="project" value="InterPro"/>
</dbReference>
<dbReference type="InterPro" id="IPR000719">
    <property type="entry name" value="Prot_kinase_dom"/>
</dbReference>
<dbReference type="InterPro" id="IPR011009">
    <property type="entry name" value="Kinase-like_dom_sf"/>
</dbReference>
<dbReference type="GO" id="GO:0007165">
    <property type="term" value="P:signal transduction"/>
    <property type="evidence" value="ECO:0000318"/>
    <property type="project" value="GO_Central"/>
</dbReference>
<dbReference type="Pfam" id="PF07714">
    <property type="entry name" value="PK_Tyr_Ser-Thr"/>
    <property type="match status" value="1"/>
</dbReference>
<evidence type="ECO:0000313" key="1">
    <source>
        <dbReference type="Proteomes" id="UP000186698"/>
    </source>
</evidence>
<dbReference type="Proteomes" id="UP000186698">
    <property type="component" value="Chromosome 4L"/>
</dbReference>
<dbReference type="OrthoDB" id="4062651at2759"/>
<dbReference type="GO" id="GO:0004706">
    <property type="term" value="F:JUN kinase kinase kinase activity"/>
    <property type="evidence" value="ECO:0007669"/>
    <property type="project" value="TreeGrafter"/>
</dbReference>
<dbReference type="SUPFAM" id="SSF47986">
    <property type="entry name" value="DEATH domain"/>
    <property type="match status" value="1"/>
</dbReference>
<reference evidence="2" key="1">
    <citation type="submission" date="2025-08" db="UniProtKB">
        <authorList>
            <consortium name="RefSeq"/>
        </authorList>
    </citation>
    <scope>IDENTIFICATION</scope>
    <source>
        <strain evidence="2">J_2021</strain>
        <tissue evidence="2">Erythrocytes</tissue>
    </source>
</reference>
<accession>A0A1L8GKL1</accession>
<dbReference type="InterPro" id="IPR051681">
    <property type="entry name" value="Ser/Thr_Kinases-Pseudokinases"/>
</dbReference>
<dbReference type="GO" id="GO:0042981">
    <property type="term" value="P:regulation of apoptotic process"/>
    <property type="evidence" value="ECO:0007669"/>
    <property type="project" value="InterPro"/>
</dbReference>
<name>A0A1L8GKL1_XENLA</name>
<dbReference type="PROSITE" id="PS50011">
    <property type="entry name" value="PROTEIN_KINASE_DOM"/>
    <property type="match status" value="1"/>
</dbReference>
<keyword evidence="1" id="KW-1185">Reference proteome</keyword>
<dbReference type="PANTHER" id="PTHR44329">
    <property type="entry name" value="SERINE/THREONINE-PROTEIN KINASE TNNI3K-RELATED"/>
    <property type="match status" value="1"/>
</dbReference>
<dbReference type="GeneID" id="108713996"/>
<dbReference type="AlphaFoldDB" id="A0A1L8GKL1"/>
<proteinExistence type="predicted"/>